<dbReference type="InterPro" id="IPR008480">
    <property type="entry name" value="DUF761_pln"/>
</dbReference>
<dbReference type="OrthoDB" id="684076at2759"/>
<protein>
    <submittedName>
        <fullName evidence="2">Uncharacterized protein</fullName>
    </submittedName>
</protein>
<dbReference type="PANTHER" id="PTHR33450">
    <property type="entry name" value="EMB|CAB67623.1-RELATED"/>
    <property type="match status" value="1"/>
</dbReference>
<reference evidence="2 3" key="1">
    <citation type="submission" date="2019-12" db="EMBL/GenBank/DDBJ databases">
        <authorList>
            <person name="Alioto T."/>
            <person name="Alioto T."/>
            <person name="Gomez Garrido J."/>
        </authorList>
    </citation>
    <scope>NUCLEOTIDE SEQUENCE [LARGE SCALE GENOMIC DNA]</scope>
</reference>
<keyword evidence="3" id="KW-1185">Reference proteome</keyword>
<dbReference type="AlphaFoldDB" id="A0A8S0QK97"/>
<evidence type="ECO:0000256" key="1">
    <source>
        <dbReference type="SAM" id="MobiDB-lite"/>
    </source>
</evidence>
<sequence length="165" mass="19250">MKDNIRGMGLVRKVMAKLASNSMALKGKLRAIEARLIIFYLLRDKKVLSLGSNAPHKLKNHSRQEKYLNQTNAVDSNTIVLRNSVNTSTNTKRLAKAPEEEEEQEQEDKLMCPWLDDVNNKEERDYSNSMDRHGKQLRLEDDVDHMADLFIQRFHQQMRLQRLNS</sequence>
<evidence type="ECO:0000313" key="3">
    <source>
        <dbReference type="Proteomes" id="UP000594638"/>
    </source>
</evidence>
<dbReference type="Proteomes" id="UP000594638">
    <property type="component" value="Unassembled WGS sequence"/>
</dbReference>
<dbReference type="Pfam" id="PF05553">
    <property type="entry name" value="DUF761"/>
    <property type="match status" value="1"/>
</dbReference>
<feature type="region of interest" description="Disordered" evidence="1">
    <location>
        <begin position="89"/>
        <end position="109"/>
    </location>
</feature>
<evidence type="ECO:0000313" key="2">
    <source>
        <dbReference type="EMBL" id="CAA2965756.1"/>
    </source>
</evidence>
<dbReference type="Gramene" id="OE9A118484T1">
    <property type="protein sequence ID" value="OE9A118484C1"/>
    <property type="gene ID" value="OE9A118484"/>
</dbReference>
<comment type="caution">
    <text evidence="2">The sequence shown here is derived from an EMBL/GenBank/DDBJ whole genome shotgun (WGS) entry which is preliminary data.</text>
</comment>
<organism evidence="2 3">
    <name type="scientific">Olea europaea subsp. europaea</name>
    <dbReference type="NCBI Taxonomy" id="158383"/>
    <lineage>
        <taxon>Eukaryota</taxon>
        <taxon>Viridiplantae</taxon>
        <taxon>Streptophyta</taxon>
        <taxon>Embryophyta</taxon>
        <taxon>Tracheophyta</taxon>
        <taxon>Spermatophyta</taxon>
        <taxon>Magnoliopsida</taxon>
        <taxon>eudicotyledons</taxon>
        <taxon>Gunneridae</taxon>
        <taxon>Pentapetalae</taxon>
        <taxon>asterids</taxon>
        <taxon>lamiids</taxon>
        <taxon>Lamiales</taxon>
        <taxon>Oleaceae</taxon>
        <taxon>Oleeae</taxon>
        <taxon>Olea</taxon>
    </lineage>
</organism>
<accession>A0A8S0QK97</accession>
<dbReference type="EMBL" id="CACTIH010001848">
    <property type="protein sequence ID" value="CAA2965756.1"/>
    <property type="molecule type" value="Genomic_DNA"/>
</dbReference>
<dbReference type="PANTHER" id="PTHR33450:SF12">
    <property type="entry name" value="COTTON FIBER PROTEIN"/>
    <property type="match status" value="1"/>
</dbReference>
<gene>
    <name evidence="2" type="ORF">OLEA9_A118484</name>
</gene>
<proteinExistence type="predicted"/>
<name>A0A8S0QK97_OLEEU</name>